<dbReference type="InterPro" id="IPR051090">
    <property type="entry name" value="Inositol_monoP_superfamily"/>
</dbReference>
<dbReference type="Pfam" id="PF00459">
    <property type="entry name" value="Inositol_P"/>
    <property type="match status" value="1"/>
</dbReference>
<dbReference type="GO" id="GO:0004401">
    <property type="term" value="F:histidinol-phosphatase activity"/>
    <property type="evidence" value="ECO:0007669"/>
    <property type="project" value="UniProtKB-EC"/>
</dbReference>
<gene>
    <name evidence="12" type="ORF">MNBD_PLANCTO02-2802</name>
</gene>
<evidence type="ECO:0000256" key="3">
    <source>
        <dbReference type="ARBA" id="ARBA00009759"/>
    </source>
</evidence>
<comment type="cofactor">
    <cofactor evidence="1">
        <name>Mg(2+)</name>
        <dbReference type="ChEBI" id="CHEBI:18420"/>
    </cofactor>
</comment>
<comment type="catalytic activity">
    <reaction evidence="11">
        <text>L-histidinol phosphate + H2O = L-histidinol + phosphate</text>
        <dbReference type="Rhea" id="RHEA:14465"/>
        <dbReference type="ChEBI" id="CHEBI:15377"/>
        <dbReference type="ChEBI" id="CHEBI:43474"/>
        <dbReference type="ChEBI" id="CHEBI:57699"/>
        <dbReference type="ChEBI" id="CHEBI:57980"/>
        <dbReference type="EC" id="3.1.3.15"/>
    </reaction>
</comment>
<keyword evidence="9" id="KW-0368">Histidine biosynthesis</keyword>
<dbReference type="PANTHER" id="PTHR43200:SF6">
    <property type="entry name" value="3'(2'),5'-BISPHOSPHATE NUCLEOTIDASE"/>
    <property type="match status" value="1"/>
</dbReference>
<comment type="similarity">
    <text evidence="3">Belongs to the inositol monophosphatase superfamily.</text>
</comment>
<dbReference type="PANTHER" id="PTHR43200">
    <property type="entry name" value="PHOSPHATASE"/>
    <property type="match status" value="1"/>
</dbReference>
<protein>
    <recommendedName>
        <fullName evidence="4">histidinol-phosphatase</fullName>
        <ecNumber evidence="4">3.1.3.15</ecNumber>
    </recommendedName>
    <alternativeName>
        <fullName evidence="10">Histidinol-phosphate phosphatase</fullName>
    </alternativeName>
</protein>
<evidence type="ECO:0000256" key="1">
    <source>
        <dbReference type="ARBA" id="ARBA00001946"/>
    </source>
</evidence>
<evidence type="ECO:0000256" key="6">
    <source>
        <dbReference type="ARBA" id="ARBA00022723"/>
    </source>
</evidence>
<evidence type="ECO:0000256" key="8">
    <source>
        <dbReference type="ARBA" id="ARBA00022842"/>
    </source>
</evidence>
<evidence type="ECO:0000256" key="5">
    <source>
        <dbReference type="ARBA" id="ARBA00022605"/>
    </source>
</evidence>
<keyword evidence="7 12" id="KW-0378">Hydrolase</keyword>
<evidence type="ECO:0000256" key="2">
    <source>
        <dbReference type="ARBA" id="ARBA00004970"/>
    </source>
</evidence>
<dbReference type="GO" id="GO:0046872">
    <property type="term" value="F:metal ion binding"/>
    <property type="evidence" value="ECO:0007669"/>
    <property type="project" value="UniProtKB-KW"/>
</dbReference>
<proteinExistence type="inferred from homology"/>
<evidence type="ECO:0000256" key="4">
    <source>
        <dbReference type="ARBA" id="ARBA00013085"/>
    </source>
</evidence>
<evidence type="ECO:0000256" key="9">
    <source>
        <dbReference type="ARBA" id="ARBA00023102"/>
    </source>
</evidence>
<dbReference type="SUPFAM" id="SSF56655">
    <property type="entry name" value="Carbohydrate phosphatase"/>
    <property type="match status" value="1"/>
</dbReference>
<dbReference type="Gene3D" id="3.30.540.10">
    <property type="entry name" value="Fructose-1,6-Bisphosphatase, subunit A, domain 1"/>
    <property type="match status" value="1"/>
</dbReference>
<accession>A0A3B1DMJ8</accession>
<evidence type="ECO:0000256" key="10">
    <source>
        <dbReference type="ARBA" id="ARBA00033209"/>
    </source>
</evidence>
<dbReference type="InterPro" id="IPR000760">
    <property type="entry name" value="Inositol_monophosphatase-like"/>
</dbReference>
<dbReference type="InterPro" id="IPR020583">
    <property type="entry name" value="Inositol_monoP_metal-BS"/>
</dbReference>
<dbReference type="EC" id="3.1.3.15" evidence="4"/>
<evidence type="ECO:0000256" key="7">
    <source>
        <dbReference type="ARBA" id="ARBA00022801"/>
    </source>
</evidence>
<keyword evidence="6" id="KW-0479">Metal-binding</keyword>
<dbReference type="Gene3D" id="3.40.190.80">
    <property type="match status" value="1"/>
</dbReference>
<comment type="pathway">
    <text evidence="2">Amino-acid biosynthesis; L-histidine biosynthesis; L-histidine from 5-phospho-alpha-D-ribose 1-diphosphate: step 8/9.</text>
</comment>
<dbReference type="InterPro" id="IPR011809">
    <property type="entry name" value="His_9_proposed"/>
</dbReference>
<evidence type="ECO:0000313" key="12">
    <source>
        <dbReference type="EMBL" id="VAX41992.1"/>
    </source>
</evidence>
<sequence>MNDPSLQQRLDLARDASLEAGHLILSYFQQNDLVVELKEDDSPVTIADKGAEKLLRKRIEENFPGDGILGEEFDEKISQNEYRWILDPIDGTKSFVHGVPLFGTLIGLEQNGRLVLGVCRFPALNEVIYAAEGTGCWWQQGEGKPVQKTVSQQSSLKNATFCTTTPRWESYGKQEAYIALLNKTKLARGWGDCYGHILVATGRADLMVDPELSPWDAAALVPILREAGGYFLDWSGEETIYGGNGFSVNATLKDDVLAILSENKDIV</sequence>
<dbReference type="NCBIfam" id="TIGR02067">
    <property type="entry name" value="his_9_HisN"/>
    <property type="match status" value="1"/>
</dbReference>
<evidence type="ECO:0000256" key="11">
    <source>
        <dbReference type="ARBA" id="ARBA00049158"/>
    </source>
</evidence>
<organism evidence="12">
    <name type="scientific">hydrothermal vent metagenome</name>
    <dbReference type="NCBI Taxonomy" id="652676"/>
    <lineage>
        <taxon>unclassified sequences</taxon>
        <taxon>metagenomes</taxon>
        <taxon>ecological metagenomes</taxon>
    </lineage>
</organism>
<dbReference type="PROSITE" id="PS00629">
    <property type="entry name" value="IMP_1"/>
    <property type="match status" value="1"/>
</dbReference>
<reference evidence="12" key="1">
    <citation type="submission" date="2018-06" db="EMBL/GenBank/DDBJ databases">
        <authorList>
            <person name="Zhirakovskaya E."/>
        </authorList>
    </citation>
    <scope>NUCLEOTIDE SEQUENCE</scope>
</reference>
<dbReference type="FunFam" id="3.30.540.10:FF:000003">
    <property type="entry name" value="Inositol-1-monophosphatase"/>
    <property type="match status" value="1"/>
</dbReference>
<name>A0A3B1DMJ8_9ZZZZ</name>
<dbReference type="UniPathway" id="UPA00031">
    <property type="reaction ID" value="UER00013"/>
</dbReference>
<dbReference type="GO" id="GO:0000105">
    <property type="term" value="P:L-histidine biosynthetic process"/>
    <property type="evidence" value="ECO:0007669"/>
    <property type="project" value="UniProtKB-UniPathway"/>
</dbReference>
<keyword evidence="5" id="KW-0028">Amino-acid biosynthesis</keyword>
<dbReference type="CDD" id="cd01641">
    <property type="entry name" value="Bacterial_IMPase_like_1"/>
    <property type="match status" value="1"/>
</dbReference>
<keyword evidence="8" id="KW-0460">Magnesium</keyword>
<dbReference type="PRINTS" id="PR00377">
    <property type="entry name" value="IMPHPHTASES"/>
</dbReference>
<dbReference type="EMBL" id="UOGL01000607">
    <property type="protein sequence ID" value="VAX41992.1"/>
    <property type="molecule type" value="Genomic_DNA"/>
</dbReference>
<dbReference type="AlphaFoldDB" id="A0A3B1DMJ8"/>